<accession>A0A8J6P0I5</accession>
<proteinExistence type="inferred from homology"/>
<evidence type="ECO:0000313" key="8">
    <source>
        <dbReference type="EMBL" id="MBC8433015.1"/>
    </source>
</evidence>
<keyword evidence="2" id="KW-0479">Metal-binding</keyword>
<dbReference type="Pfam" id="PF01435">
    <property type="entry name" value="Peptidase_M48"/>
    <property type="match status" value="1"/>
</dbReference>
<protein>
    <submittedName>
        <fullName evidence="8">M48 family metalloprotease</fullName>
    </submittedName>
</protein>
<keyword evidence="3 6" id="KW-0378">Hydrolase</keyword>
<name>A0A8J6P0I5_9BACT</name>
<organism evidence="8 9">
    <name type="scientific">Candidatus Desulfatibia vada</name>
    <dbReference type="NCBI Taxonomy" id="2841696"/>
    <lineage>
        <taxon>Bacteria</taxon>
        <taxon>Pseudomonadati</taxon>
        <taxon>Thermodesulfobacteriota</taxon>
        <taxon>Desulfobacteria</taxon>
        <taxon>Desulfobacterales</taxon>
        <taxon>Desulfobacterales incertae sedis</taxon>
        <taxon>Candidatus Desulfatibia</taxon>
    </lineage>
</organism>
<comment type="cofactor">
    <cofactor evidence="6">
        <name>Zn(2+)</name>
        <dbReference type="ChEBI" id="CHEBI:29105"/>
    </cofactor>
    <text evidence="6">Binds 1 zinc ion per subunit.</text>
</comment>
<reference evidence="8 9" key="1">
    <citation type="submission" date="2020-08" db="EMBL/GenBank/DDBJ databases">
        <title>Bridging the membrane lipid divide: bacteria of the FCB group superphylum have the potential to synthesize archaeal ether lipids.</title>
        <authorList>
            <person name="Villanueva L."/>
            <person name="Von Meijenfeldt F.A.B."/>
            <person name="Westbye A.B."/>
            <person name="Yadav S."/>
            <person name="Hopmans E.C."/>
            <person name="Dutilh B.E."/>
            <person name="Sinninghe Damste J.S."/>
        </authorList>
    </citation>
    <scope>NUCLEOTIDE SEQUENCE [LARGE SCALE GENOMIC DNA]</scope>
    <source>
        <strain evidence="8">NIOZ-UU17</strain>
    </source>
</reference>
<dbReference type="GO" id="GO:0051603">
    <property type="term" value="P:proteolysis involved in protein catabolic process"/>
    <property type="evidence" value="ECO:0007669"/>
    <property type="project" value="TreeGrafter"/>
</dbReference>
<comment type="caution">
    <text evidence="8">The sequence shown here is derived from an EMBL/GenBank/DDBJ whole genome shotgun (WGS) entry which is preliminary data.</text>
</comment>
<dbReference type="CDD" id="cd07333">
    <property type="entry name" value="M48C_bepA_like"/>
    <property type="match status" value="1"/>
</dbReference>
<evidence type="ECO:0000313" key="9">
    <source>
        <dbReference type="Proteomes" id="UP000605201"/>
    </source>
</evidence>
<comment type="similarity">
    <text evidence="6">Belongs to the peptidase M48 family.</text>
</comment>
<dbReference type="GO" id="GO:0046872">
    <property type="term" value="F:metal ion binding"/>
    <property type="evidence" value="ECO:0007669"/>
    <property type="project" value="UniProtKB-KW"/>
</dbReference>
<dbReference type="InterPro" id="IPR001915">
    <property type="entry name" value="Peptidase_M48"/>
</dbReference>
<keyword evidence="4 6" id="KW-0862">Zinc</keyword>
<dbReference type="AlphaFoldDB" id="A0A8J6P0I5"/>
<evidence type="ECO:0000256" key="4">
    <source>
        <dbReference type="ARBA" id="ARBA00022833"/>
    </source>
</evidence>
<evidence type="ECO:0000256" key="6">
    <source>
        <dbReference type="RuleBase" id="RU003983"/>
    </source>
</evidence>
<evidence type="ECO:0000256" key="2">
    <source>
        <dbReference type="ARBA" id="ARBA00022723"/>
    </source>
</evidence>
<gene>
    <name evidence="8" type="ORF">H8D96_13975</name>
</gene>
<evidence type="ECO:0000259" key="7">
    <source>
        <dbReference type="Pfam" id="PF01435"/>
    </source>
</evidence>
<dbReference type="GO" id="GO:0004222">
    <property type="term" value="F:metalloendopeptidase activity"/>
    <property type="evidence" value="ECO:0007669"/>
    <property type="project" value="InterPro"/>
</dbReference>
<evidence type="ECO:0000256" key="1">
    <source>
        <dbReference type="ARBA" id="ARBA00022670"/>
    </source>
</evidence>
<keyword evidence="1 6" id="KW-0645">Protease</keyword>
<dbReference type="Proteomes" id="UP000605201">
    <property type="component" value="Unassembled WGS sequence"/>
</dbReference>
<keyword evidence="5 6" id="KW-0482">Metalloprotease</keyword>
<dbReference type="PANTHER" id="PTHR22726:SF1">
    <property type="entry name" value="METALLOENDOPEPTIDASE OMA1, MITOCHONDRIAL"/>
    <property type="match status" value="1"/>
</dbReference>
<dbReference type="GO" id="GO:0016020">
    <property type="term" value="C:membrane"/>
    <property type="evidence" value="ECO:0007669"/>
    <property type="project" value="TreeGrafter"/>
</dbReference>
<dbReference type="InterPro" id="IPR051156">
    <property type="entry name" value="Mito/Outer_Membr_Metalloprot"/>
</dbReference>
<dbReference type="PANTHER" id="PTHR22726">
    <property type="entry name" value="METALLOENDOPEPTIDASE OMA1"/>
    <property type="match status" value="1"/>
</dbReference>
<dbReference type="EMBL" id="JACNIG010000263">
    <property type="protein sequence ID" value="MBC8433015.1"/>
    <property type="molecule type" value="Genomic_DNA"/>
</dbReference>
<dbReference type="Gene3D" id="3.30.2010.10">
    <property type="entry name" value="Metalloproteases ('zincins'), catalytic domain"/>
    <property type="match status" value="1"/>
</dbReference>
<feature type="domain" description="Peptidase M48" evidence="7">
    <location>
        <begin position="71"/>
        <end position="243"/>
    </location>
</feature>
<evidence type="ECO:0000256" key="5">
    <source>
        <dbReference type="ARBA" id="ARBA00023049"/>
    </source>
</evidence>
<sequence length="245" mass="26841">MKNYKHIFLFCTLLVVLTGIFIPPGVEGISIKKEEELSREFLSVVFRYYKVIDAPIIVNYINDLGQKIVSAFPPQPFKYHFYVIEEDSLNAFASPAGHIFVNSGLIQAMENEEELAGVISHEIAHASLRHISKKIERSKKTSKATMAGMAAGILLAIGGAGDAAGAVIMGSAAAGQTAALAYSRDDEAEADQVGLKYLNRAGYSAEGLLVVMKKMRGKEWFDSSIIPTYMRTHPAPEERMVNIDI</sequence>
<evidence type="ECO:0000256" key="3">
    <source>
        <dbReference type="ARBA" id="ARBA00022801"/>
    </source>
</evidence>